<dbReference type="InterPro" id="IPR003837">
    <property type="entry name" value="GatC"/>
</dbReference>
<accession>A0A7J2TI45</accession>
<comment type="catalytic activity">
    <reaction evidence="1">
        <text>L-aspartyl-tRNA(Asn) + L-glutamine + ATP + H2O = L-asparaginyl-tRNA(Asn) + L-glutamate + ADP + phosphate + 2 H(+)</text>
        <dbReference type="Rhea" id="RHEA:14513"/>
        <dbReference type="Rhea" id="RHEA-COMP:9674"/>
        <dbReference type="Rhea" id="RHEA-COMP:9677"/>
        <dbReference type="ChEBI" id="CHEBI:15377"/>
        <dbReference type="ChEBI" id="CHEBI:15378"/>
        <dbReference type="ChEBI" id="CHEBI:29985"/>
        <dbReference type="ChEBI" id="CHEBI:30616"/>
        <dbReference type="ChEBI" id="CHEBI:43474"/>
        <dbReference type="ChEBI" id="CHEBI:58359"/>
        <dbReference type="ChEBI" id="CHEBI:78515"/>
        <dbReference type="ChEBI" id="CHEBI:78516"/>
        <dbReference type="ChEBI" id="CHEBI:456216"/>
    </reaction>
</comment>
<dbReference type="GO" id="GO:0005524">
    <property type="term" value="F:ATP binding"/>
    <property type="evidence" value="ECO:0007669"/>
    <property type="project" value="UniProtKB-KW"/>
</dbReference>
<keyword evidence="1" id="KW-0436">Ligase</keyword>
<evidence type="ECO:0000256" key="1">
    <source>
        <dbReference type="HAMAP-Rule" id="MF_00122"/>
    </source>
</evidence>
<dbReference type="HAMAP" id="MF_00122">
    <property type="entry name" value="GatC"/>
    <property type="match status" value="1"/>
</dbReference>
<dbReference type="AlphaFoldDB" id="A0A7J2TI45"/>
<protein>
    <recommendedName>
        <fullName evidence="1">Aspartyl/glutamyl-tRNA(Asn/Gln) amidotransferase subunit C</fullName>
        <shortName evidence="1">Asp/Glu-ADT subunit C</shortName>
        <ecNumber evidence="1">6.3.5.-</ecNumber>
    </recommendedName>
</protein>
<dbReference type="GO" id="GO:0016740">
    <property type="term" value="F:transferase activity"/>
    <property type="evidence" value="ECO:0007669"/>
    <property type="project" value="UniProtKB-KW"/>
</dbReference>
<reference evidence="2" key="1">
    <citation type="journal article" date="2020" name="mSystems">
        <title>Genome- and Community-Level Interaction Insights into Carbon Utilization and Element Cycling Functions of Hydrothermarchaeota in Hydrothermal Sediment.</title>
        <authorList>
            <person name="Zhou Z."/>
            <person name="Liu Y."/>
            <person name="Xu W."/>
            <person name="Pan J."/>
            <person name="Luo Z.H."/>
            <person name="Li M."/>
        </authorList>
    </citation>
    <scope>NUCLEOTIDE SEQUENCE [LARGE SCALE GENOMIC DNA]</scope>
    <source>
        <strain evidence="2">SpSt-26</strain>
    </source>
</reference>
<dbReference type="GO" id="GO:0006450">
    <property type="term" value="P:regulation of translational fidelity"/>
    <property type="evidence" value="ECO:0007669"/>
    <property type="project" value="InterPro"/>
</dbReference>
<dbReference type="Pfam" id="PF02686">
    <property type="entry name" value="GatC"/>
    <property type="match status" value="1"/>
</dbReference>
<comment type="similarity">
    <text evidence="1">Belongs to the GatC family.</text>
</comment>
<dbReference type="EC" id="6.3.5.-" evidence="1"/>
<organism evidence="2">
    <name type="scientific">Archaeoglobus fulgidus</name>
    <dbReference type="NCBI Taxonomy" id="2234"/>
    <lineage>
        <taxon>Archaea</taxon>
        <taxon>Methanobacteriati</taxon>
        <taxon>Methanobacteriota</taxon>
        <taxon>Archaeoglobi</taxon>
        <taxon>Archaeoglobales</taxon>
        <taxon>Archaeoglobaceae</taxon>
        <taxon>Archaeoglobus</taxon>
    </lineage>
</organism>
<keyword evidence="1" id="KW-0067">ATP-binding</keyword>
<dbReference type="EMBL" id="DSLA01000017">
    <property type="protein sequence ID" value="HEH34692.1"/>
    <property type="molecule type" value="Genomic_DNA"/>
</dbReference>
<evidence type="ECO:0000313" key="2">
    <source>
        <dbReference type="EMBL" id="HEH34692.1"/>
    </source>
</evidence>
<sequence>MVSIEDVYHVSRLAKLMITEEEAEKFRKEFEEILSYFDILDEISEDVHPTFNVLSISNVFREDAEKDGLSQSEALLNSPRKEEGYFLGPKVVE</sequence>
<name>A0A7J2TI45_ARCFL</name>
<keyword evidence="1" id="KW-0648">Protein biosynthesis</keyword>
<comment type="caution">
    <text evidence="2">The sequence shown here is derived from an EMBL/GenBank/DDBJ whole genome shotgun (WGS) entry which is preliminary data.</text>
</comment>
<gene>
    <name evidence="1 2" type="primary">gatC</name>
    <name evidence="2" type="ORF">ENP88_00740</name>
</gene>
<dbReference type="GO" id="GO:0050567">
    <property type="term" value="F:glutaminyl-tRNA synthase (glutamine-hydrolyzing) activity"/>
    <property type="evidence" value="ECO:0007669"/>
    <property type="project" value="UniProtKB-UniRule"/>
</dbReference>
<dbReference type="GO" id="GO:0006412">
    <property type="term" value="P:translation"/>
    <property type="evidence" value="ECO:0007669"/>
    <property type="project" value="UniProtKB-UniRule"/>
</dbReference>
<dbReference type="InterPro" id="IPR036113">
    <property type="entry name" value="Asp/Glu-ADT_sf_sub_c"/>
</dbReference>
<dbReference type="Gene3D" id="1.10.20.60">
    <property type="entry name" value="Glu-tRNAGln amidotransferase C subunit, N-terminal domain"/>
    <property type="match status" value="1"/>
</dbReference>
<dbReference type="SUPFAM" id="SSF141000">
    <property type="entry name" value="Glu-tRNAGln amidotransferase C subunit"/>
    <property type="match status" value="1"/>
</dbReference>
<keyword evidence="2" id="KW-0808">Transferase</keyword>
<comment type="catalytic activity">
    <reaction evidence="1">
        <text>L-glutamyl-tRNA(Gln) + L-glutamine + ATP + H2O = L-glutaminyl-tRNA(Gln) + L-glutamate + ADP + phosphate + H(+)</text>
        <dbReference type="Rhea" id="RHEA:17521"/>
        <dbReference type="Rhea" id="RHEA-COMP:9681"/>
        <dbReference type="Rhea" id="RHEA-COMP:9684"/>
        <dbReference type="ChEBI" id="CHEBI:15377"/>
        <dbReference type="ChEBI" id="CHEBI:15378"/>
        <dbReference type="ChEBI" id="CHEBI:29985"/>
        <dbReference type="ChEBI" id="CHEBI:30616"/>
        <dbReference type="ChEBI" id="CHEBI:43474"/>
        <dbReference type="ChEBI" id="CHEBI:58359"/>
        <dbReference type="ChEBI" id="CHEBI:78520"/>
        <dbReference type="ChEBI" id="CHEBI:78521"/>
        <dbReference type="ChEBI" id="CHEBI:456216"/>
    </reaction>
</comment>
<comment type="subunit">
    <text evidence="1">Heterotrimer of A, B and C subunits.</text>
</comment>
<comment type="function">
    <text evidence="1">Allows the formation of correctly charged Asn-tRNA(Asn) or Gln-tRNA(Gln) through the transamidation of misacylated Asp-tRNA(Asn) or Glu-tRNA(Gln) in organisms which lack either or both of asparaginyl-tRNA or glutaminyl-tRNA synthetases. The reaction takes place in the presence of glutamine and ATP through an activated phospho-Asp-tRNA(Asn) or phospho-Glu-tRNA(Gln).</text>
</comment>
<dbReference type="NCBIfam" id="TIGR00135">
    <property type="entry name" value="gatC"/>
    <property type="match status" value="1"/>
</dbReference>
<keyword evidence="1" id="KW-0547">Nucleotide-binding</keyword>
<proteinExistence type="inferred from homology"/>